<accession>A0A6J7VU85</accession>
<dbReference type="AlphaFoldDB" id="A0A6J7VU85"/>
<reference evidence="1" key="1">
    <citation type="submission" date="2020-05" db="EMBL/GenBank/DDBJ databases">
        <authorList>
            <person name="Chiriac C."/>
            <person name="Salcher M."/>
            <person name="Ghai R."/>
            <person name="Kavagutti S V."/>
        </authorList>
    </citation>
    <scope>NUCLEOTIDE SEQUENCE</scope>
</reference>
<sequence length="153" mass="16856">MSENTSLFSHDGIRDAQTHLASPAFFYELLRRQVALASRSGMSFSAVKITFKRLDAGDGFNPVNAEDILKFSYELRTLTRSEDCIGRLGINECVVLVCDGEVAARQLISRLRSAPELSINHGLNIELSMVTSLSGETGLQLLNRLDETPLSTH</sequence>
<dbReference type="Gene3D" id="3.30.70.270">
    <property type="match status" value="1"/>
</dbReference>
<protein>
    <submittedName>
        <fullName evidence="1">Unannotated protein</fullName>
    </submittedName>
</protein>
<evidence type="ECO:0000313" key="1">
    <source>
        <dbReference type="EMBL" id="CAB5112266.1"/>
    </source>
</evidence>
<dbReference type="EMBL" id="CAFBRV010000043">
    <property type="protein sequence ID" value="CAB5112266.1"/>
    <property type="molecule type" value="Genomic_DNA"/>
</dbReference>
<organism evidence="1">
    <name type="scientific">freshwater metagenome</name>
    <dbReference type="NCBI Taxonomy" id="449393"/>
    <lineage>
        <taxon>unclassified sequences</taxon>
        <taxon>metagenomes</taxon>
        <taxon>ecological metagenomes</taxon>
    </lineage>
</organism>
<proteinExistence type="predicted"/>
<gene>
    <name evidence="1" type="ORF">UFOPK4410_00593</name>
</gene>
<name>A0A6J7VU85_9ZZZZ</name>
<dbReference type="InterPro" id="IPR043128">
    <property type="entry name" value="Rev_trsase/Diguanyl_cyclase"/>
</dbReference>
<dbReference type="InterPro" id="IPR029787">
    <property type="entry name" value="Nucleotide_cyclase"/>
</dbReference>
<dbReference type="SUPFAM" id="SSF55073">
    <property type="entry name" value="Nucleotide cyclase"/>
    <property type="match status" value="1"/>
</dbReference>